<protein>
    <submittedName>
        <fullName evidence="1">Uncharacterized protein</fullName>
    </submittedName>
</protein>
<dbReference type="AlphaFoldDB" id="A0AA38P8H9"/>
<dbReference type="EMBL" id="MU806192">
    <property type="protein sequence ID" value="KAJ3838278.1"/>
    <property type="molecule type" value="Genomic_DNA"/>
</dbReference>
<proteinExistence type="predicted"/>
<evidence type="ECO:0000313" key="1">
    <source>
        <dbReference type="EMBL" id="KAJ3838278.1"/>
    </source>
</evidence>
<keyword evidence="2" id="KW-1185">Reference proteome</keyword>
<feature type="non-terminal residue" evidence="1">
    <location>
        <position position="215"/>
    </location>
</feature>
<accession>A0AA38P8H9</accession>
<evidence type="ECO:0000313" key="2">
    <source>
        <dbReference type="Proteomes" id="UP001163846"/>
    </source>
</evidence>
<organism evidence="1 2">
    <name type="scientific">Lentinula raphanica</name>
    <dbReference type="NCBI Taxonomy" id="153919"/>
    <lineage>
        <taxon>Eukaryota</taxon>
        <taxon>Fungi</taxon>
        <taxon>Dikarya</taxon>
        <taxon>Basidiomycota</taxon>
        <taxon>Agaricomycotina</taxon>
        <taxon>Agaricomycetes</taxon>
        <taxon>Agaricomycetidae</taxon>
        <taxon>Agaricales</taxon>
        <taxon>Marasmiineae</taxon>
        <taxon>Omphalotaceae</taxon>
        <taxon>Lentinula</taxon>
    </lineage>
</organism>
<name>A0AA38P8H9_9AGAR</name>
<sequence length="215" mass="25098">CTVENFRYWLAGGPKSAWNKGASYVFVEVLEKKQLIAKPDLETRERIREAFFVRLKTLRGLWLQAQKMDEGADDKEPAVLHTKRRQRKYNLFHRRRDVLLTIPELEKYLGVFDQLGVGGMSSDEEDSDMDEASMRYKIVEPYWRGHLLTKWLRLLDYVHLESRCSMDSEGNLFGFTRGAAPRLRVATNDRASKSKYVSGLPANFYDAEWLEKQEP</sequence>
<comment type="caution">
    <text evidence="1">The sequence shown here is derived from an EMBL/GenBank/DDBJ whole genome shotgun (WGS) entry which is preliminary data.</text>
</comment>
<feature type="non-terminal residue" evidence="1">
    <location>
        <position position="1"/>
    </location>
</feature>
<reference evidence="1" key="1">
    <citation type="submission" date="2022-08" db="EMBL/GenBank/DDBJ databases">
        <authorList>
            <consortium name="DOE Joint Genome Institute"/>
            <person name="Min B."/>
            <person name="Riley R."/>
            <person name="Sierra-Patev S."/>
            <person name="Naranjo-Ortiz M."/>
            <person name="Looney B."/>
            <person name="Konkel Z."/>
            <person name="Slot J.C."/>
            <person name="Sakamoto Y."/>
            <person name="Steenwyk J.L."/>
            <person name="Rokas A."/>
            <person name="Carro J."/>
            <person name="Camarero S."/>
            <person name="Ferreira P."/>
            <person name="Molpeceres G."/>
            <person name="Ruiz-Duenas F.J."/>
            <person name="Serrano A."/>
            <person name="Henrissat B."/>
            <person name="Drula E."/>
            <person name="Hughes K.W."/>
            <person name="Mata J.L."/>
            <person name="Ishikawa N.K."/>
            <person name="Vargas-Isla R."/>
            <person name="Ushijima S."/>
            <person name="Smith C.A."/>
            <person name="Ahrendt S."/>
            <person name="Andreopoulos W."/>
            <person name="He G."/>
            <person name="Labutti K."/>
            <person name="Lipzen A."/>
            <person name="Ng V."/>
            <person name="Sandor L."/>
            <person name="Barry K."/>
            <person name="Martinez A.T."/>
            <person name="Xiao Y."/>
            <person name="Gibbons J.G."/>
            <person name="Terashima K."/>
            <person name="Hibbett D.S."/>
            <person name="Grigoriev I.V."/>
        </authorList>
    </citation>
    <scope>NUCLEOTIDE SEQUENCE</scope>
    <source>
        <strain evidence="1">TFB9207</strain>
    </source>
</reference>
<gene>
    <name evidence="1" type="ORF">F5878DRAFT_506799</name>
</gene>
<dbReference type="Proteomes" id="UP001163846">
    <property type="component" value="Unassembled WGS sequence"/>
</dbReference>